<dbReference type="EMBL" id="JAJAQC010000009">
    <property type="protein sequence ID" value="MDA0564148.1"/>
    <property type="molecule type" value="Genomic_DNA"/>
</dbReference>
<proteinExistence type="predicted"/>
<name>A0A9X3SCW2_9ACTN</name>
<dbReference type="Proteomes" id="UP001140076">
    <property type="component" value="Unassembled WGS sequence"/>
</dbReference>
<dbReference type="AlphaFoldDB" id="A0A9X3SCW2"/>
<keyword evidence="3" id="KW-1185">Reference proteome</keyword>
<reference evidence="2" key="1">
    <citation type="submission" date="2021-10" db="EMBL/GenBank/DDBJ databases">
        <title>Streptomonospora sp. nov., isolated from mangrove soil.</title>
        <authorList>
            <person name="Chen X."/>
            <person name="Ge X."/>
            <person name="Liu W."/>
        </authorList>
    </citation>
    <scope>NUCLEOTIDE SEQUENCE</scope>
    <source>
        <strain evidence="2">S1-112</strain>
    </source>
</reference>
<evidence type="ECO:0000313" key="3">
    <source>
        <dbReference type="Proteomes" id="UP001140076"/>
    </source>
</evidence>
<gene>
    <name evidence="2" type="ORF">LG943_07380</name>
</gene>
<evidence type="ECO:0000313" key="2">
    <source>
        <dbReference type="EMBL" id="MDA0564148.1"/>
    </source>
</evidence>
<dbReference type="SUPFAM" id="SSF55961">
    <property type="entry name" value="Bet v1-like"/>
    <property type="match status" value="1"/>
</dbReference>
<accession>A0A9X3SCW2</accession>
<evidence type="ECO:0000256" key="1">
    <source>
        <dbReference type="SAM" id="MobiDB-lite"/>
    </source>
</evidence>
<comment type="caution">
    <text evidence="2">The sequence shown here is derived from an EMBL/GenBank/DDBJ whole genome shotgun (WGS) entry which is preliminary data.</text>
</comment>
<organism evidence="2 3">
    <name type="scientific">Streptomonospora mangrovi</name>
    <dbReference type="NCBI Taxonomy" id="2883123"/>
    <lineage>
        <taxon>Bacteria</taxon>
        <taxon>Bacillati</taxon>
        <taxon>Actinomycetota</taxon>
        <taxon>Actinomycetes</taxon>
        <taxon>Streptosporangiales</taxon>
        <taxon>Nocardiopsidaceae</taxon>
        <taxon>Streptomonospora</taxon>
    </lineage>
</organism>
<dbReference type="RefSeq" id="WP_270071436.1">
    <property type="nucleotide sequence ID" value="NZ_JAJAQC010000009.1"/>
</dbReference>
<feature type="region of interest" description="Disordered" evidence="1">
    <location>
        <begin position="134"/>
        <end position="161"/>
    </location>
</feature>
<sequence length="161" mass="16923">MIRNAAVVGGAVATVGVAAALARRRARQRRHVEHVATVVSSPGEVAAAWQQPDRLPGLFARVTPQSAEGGEPERVPRARGLRLLVTLTPAPHDRGTEVRVMATGPSAADHDGRLRADLRALKSVLECGEAVTVKGQPSGRGRAQRAVQKRVNSALTKGGRG</sequence>
<protein>
    <submittedName>
        <fullName evidence="2">Uncharacterized protein</fullName>
    </submittedName>
</protein>